<dbReference type="InterPro" id="IPR010349">
    <property type="entry name" value="Asparaginase_II"/>
</dbReference>
<comment type="caution">
    <text evidence="1">The sequence shown here is derived from an EMBL/GenBank/DDBJ whole genome shotgun (WGS) entry which is preliminary data.</text>
</comment>
<reference evidence="1 2" key="1">
    <citation type="submission" date="2019-07" db="EMBL/GenBank/DDBJ databases">
        <title>Caenimonas sedimenti sp. nov., isolated from activated sludge.</title>
        <authorList>
            <person name="Xu J."/>
        </authorList>
    </citation>
    <scope>NUCLEOTIDE SEQUENCE [LARGE SCALE GENOMIC DNA]</scope>
    <source>
        <strain evidence="1 2">HX-9-20</strain>
    </source>
</reference>
<accession>A0A562ZN90</accession>
<dbReference type="Pfam" id="PF06089">
    <property type="entry name" value="Asparaginase_II"/>
    <property type="match status" value="1"/>
</dbReference>
<evidence type="ECO:0000313" key="2">
    <source>
        <dbReference type="Proteomes" id="UP000318199"/>
    </source>
</evidence>
<dbReference type="PANTHER" id="PTHR42110:SF1">
    <property type="entry name" value="L-ASPARAGINASE, PUTATIVE (AFU_ORTHOLOGUE AFUA_3G11890)-RELATED"/>
    <property type="match status" value="1"/>
</dbReference>
<evidence type="ECO:0000313" key="1">
    <source>
        <dbReference type="EMBL" id="TWO69826.1"/>
    </source>
</evidence>
<dbReference type="AlphaFoldDB" id="A0A562ZN90"/>
<sequence>MQDLVPMIETRRGGTPEGLHFGALAVADARGRLLAHAGDAHRICFTRSCLKPLQALPFLQAGGMRRFGLAPAQLALLCASHSGEPMHVEQVQRILDLAGVNHKTLQCGCHVPMFAELGVAPAPAPGTYDERHHNCSGKHSGFLAYCVQHGHPLHNYLAPAHPLQQSIRRDVAAAVGLAPEQLAMGVDGCSAPNYALPLVNLAWGFARLATGAADPVYGGSFAQLADAMTAHPELVSGTRRNDLAFMQAGRGDWVTKIGADGIQVVASRARGEALALKISDGNTTALFAATVEALDQLGWLDGRQREELRPWRNEAIANLRGTRVGDRRAVFRLERPAA</sequence>
<dbReference type="PANTHER" id="PTHR42110">
    <property type="entry name" value="L-ASPARAGINASE, PUTATIVE (AFU_ORTHOLOGUE AFUA_3G11890)-RELATED"/>
    <property type="match status" value="1"/>
</dbReference>
<protein>
    <submittedName>
        <fullName evidence="1">Asparaginase</fullName>
    </submittedName>
</protein>
<keyword evidence="2" id="KW-1185">Reference proteome</keyword>
<name>A0A562ZN90_9BURK</name>
<organism evidence="1 2">
    <name type="scientific">Caenimonas sedimenti</name>
    <dbReference type="NCBI Taxonomy" id="2596921"/>
    <lineage>
        <taxon>Bacteria</taxon>
        <taxon>Pseudomonadati</taxon>
        <taxon>Pseudomonadota</taxon>
        <taxon>Betaproteobacteria</taxon>
        <taxon>Burkholderiales</taxon>
        <taxon>Comamonadaceae</taxon>
        <taxon>Caenimonas</taxon>
    </lineage>
</organism>
<dbReference type="Proteomes" id="UP000318199">
    <property type="component" value="Unassembled WGS sequence"/>
</dbReference>
<dbReference type="OrthoDB" id="9780674at2"/>
<dbReference type="EMBL" id="VOBQ01000014">
    <property type="protein sequence ID" value="TWO69826.1"/>
    <property type="molecule type" value="Genomic_DNA"/>
</dbReference>
<gene>
    <name evidence="1" type="ORF">FN976_18595</name>
</gene>
<proteinExistence type="predicted"/>
<dbReference type="RefSeq" id="WP_145894539.1">
    <property type="nucleotide sequence ID" value="NZ_VOBQ01000014.1"/>
</dbReference>